<keyword evidence="3" id="KW-0804">Transcription</keyword>
<dbReference type="InterPro" id="IPR001845">
    <property type="entry name" value="HTH_ArsR_DNA-bd_dom"/>
</dbReference>
<dbReference type="CDD" id="cd00090">
    <property type="entry name" value="HTH_ARSR"/>
    <property type="match status" value="1"/>
</dbReference>
<protein>
    <recommendedName>
        <fullName evidence="4">HTH arsR-type domain-containing protein</fullName>
    </recommendedName>
</protein>
<dbReference type="RefSeq" id="WP_285761095.1">
    <property type="nucleotide sequence ID" value="NZ_BSQG01000007.1"/>
</dbReference>
<evidence type="ECO:0000256" key="1">
    <source>
        <dbReference type="ARBA" id="ARBA00023015"/>
    </source>
</evidence>
<evidence type="ECO:0000259" key="4">
    <source>
        <dbReference type="SMART" id="SM00418"/>
    </source>
</evidence>
<evidence type="ECO:0000256" key="3">
    <source>
        <dbReference type="ARBA" id="ARBA00023163"/>
    </source>
</evidence>
<dbReference type="GO" id="GO:0003700">
    <property type="term" value="F:DNA-binding transcription factor activity"/>
    <property type="evidence" value="ECO:0007669"/>
    <property type="project" value="InterPro"/>
</dbReference>
<dbReference type="Pfam" id="PF12840">
    <property type="entry name" value="HTH_20"/>
    <property type="match status" value="1"/>
</dbReference>
<comment type="caution">
    <text evidence="5">The sequence shown here is derived from an EMBL/GenBank/DDBJ whole genome shotgun (WGS) entry which is preliminary data.</text>
</comment>
<organism evidence="5 6">
    <name type="scientific">Nocardiopsis ansamitocini</name>
    <dbReference type="NCBI Taxonomy" id="1670832"/>
    <lineage>
        <taxon>Bacteria</taxon>
        <taxon>Bacillati</taxon>
        <taxon>Actinomycetota</taxon>
        <taxon>Actinomycetes</taxon>
        <taxon>Streptosporangiales</taxon>
        <taxon>Nocardiopsidaceae</taxon>
        <taxon>Nocardiopsis</taxon>
    </lineage>
</organism>
<dbReference type="SMART" id="SM00418">
    <property type="entry name" value="HTH_ARSR"/>
    <property type="match status" value="1"/>
</dbReference>
<dbReference type="PANTHER" id="PTHR43132:SF8">
    <property type="entry name" value="HTH-TYPE TRANSCRIPTIONAL REGULATOR KMTR"/>
    <property type="match status" value="1"/>
</dbReference>
<dbReference type="SUPFAM" id="SSF46785">
    <property type="entry name" value="Winged helix' DNA-binding domain"/>
    <property type="match status" value="1"/>
</dbReference>
<dbReference type="AlphaFoldDB" id="A0A9W6UKF9"/>
<proteinExistence type="predicted"/>
<dbReference type="GO" id="GO:0003677">
    <property type="term" value="F:DNA binding"/>
    <property type="evidence" value="ECO:0007669"/>
    <property type="project" value="UniProtKB-KW"/>
</dbReference>
<keyword evidence="1" id="KW-0805">Transcription regulation</keyword>
<reference evidence="5" key="1">
    <citation type="submission" date="2023-02" db="EMBL/GenBank/DDBJ databases">
        <title>Nocardiopsis ansamitocini NBRC 112285.</title>
        <authorList>
            <person name="Ichikawa N."/>
            <person name="Sato H."/>
            <person name="Tonouchi N."/>
        </authorList>
    </citation>
    <scope>NUCLEOTIDE SEQUENCE</scope>
    <source>
        <strain evidence="5">NBRC 112285</strain>
    </source>
</reference>
<dbReference type="EMBL" id="BSQG01000007">
    <property type="protein sequence ID" value="GLU49548.1"/>
    <property type="molecule type" value="Genomic_DNA"/>
</dbReference>
<dbReference type="InterPro" id="IPR051011">
    <property type="entry name" value="Metal_resp_trans_reg"/>
</dbReference>
<dbReference type="InterPro" id="IPR011991">
    <property type="entry name" value="ArsR-like_HTH"/>
</dbReference>
<keyword evidence="6" id="KW-1185">Reference proteome</keyword>
<accession>A0A9W6UKF9</accession>
<dbReference type="Gene3D" id="1.10.10.10">
    <property type="entry name" value="Winged helix-like DNA-binding domain superfamily/Winged helix DNA-binding domain"/>
    <property type="match status" value="1"/>
</dbReference>
<name>A0A9W6UKF9_9ACTN</name>
<sequence length="321" mass="34253">MSTTHFTHDDIARTRLSPATNPMIEALFALDFLLCDPGRARPGGWVRHARARLAETASIRSELERAAGLAAELMPFLQDSAASPGVRDTTGWPPALRGPMATLVEVQRSCVAPYWSSVRGLQAQAGRRVHRLIAEHGIAAALETAGERVRWSGGVLTLDDGADRTVFLGGRGAILLPSVFLSGGPRFFSWPEPGTGRATGVLAFSVCPHGRAAGALTKEDEDVPETLARLLGRTRAAVLAALTRARSTGGLSRELNISATTVSEHTSVLRGAGLITTTRRSNSVRHLVTPLGMTVLHSPGEQQEQWCGECAYRNTPLARSA</sequence>
<evidence type="ECO:0000313" key="5">
    <source>
        <dbReference type="EMBL" id="GLU49548.1"/>
    </source>
</evidence>
<dbReference type="InterPro" id="IPR036390">
    <property type="entry name" value="WH_DNA-bd_sf"/>
</dbReference>
<evidence type="ECO:0000313" key="6">
    <source>
        <dbReference type="Proteomes" id="UP001165092"/>
    </source>
</evidence>
<dbReference type="InterPro" id="IPR036388">
    <property type="entry name" value="WH-like_DNA-bd_sf"/>
</dbReference>
<gene>
    <name evidence="5" type="ORF">Nans01_38990</name>
</gene>
<dbReference type="PANTHER" id="PTHR43132">
    <property type="entry name" value="ARSENICAL RESISTANCE OPERON REPRESSOR ARSR-RELATED"/>
    <property type="match status" value="1"/>
</dbReference>
<dbReference type="Proteomes" id="UP001165092">
    <property type="component" value="Unassembled WGS sequence"/>
</dbReference>
<keyword evidence="2" id="KW-0238">DNA-binding</keyword>
<evidence type="ECO:0000256" key="2">
    <source>
        <dbReference type="ARBA" id="ARBA00023125"/>
    </source>
</evidence>
<feature type="domain" description="HTH arsR-type" evidence="4">
    <location>
        <begin position="225"/>
        <end position="297"/>
    </location>
</feature>